<proteinExistence type="inferred from homology"/>
<feature type="transmembrane region" description="Helical" evidence="2">
    <location>
        <begin position="144"/>
        <end position="161"/>
    </location>
</feature>
<feature type="transmembrane region" description="Helical" evidence="2">
    <location>
        <begin position="228"/>
        <end position="250"/>
    </location>
</feature>
<gene>
    <name evidence="4" type="ORF">EAH86_07480</name>
</gene>
<feature type="transmembrane region" description="Helical" evidence="2">
    <location>
        <begin position="62"/>
        <end position="81"/>
    </location>
</feature>
<feature type="domain" description="EamA" evidence="3">
    <location>
        <begin position="144"/>
        <end position="273"/>
    </location>
</feature>
<dbReference type="InterPro" id="IPR037185">
    <property type="entry name" value="EmrE-like"/>
</dbReference>
<feature type="transmembrane region" description="Helical" evidence="2">
    <location>
        <begin position="114"/>
        <end position="132"/>
    </location>
</feature>
<feature type="transmembrane region" description="Helical" evidence="2">
    <location>
        <begin position="30"/>
        <end position="50"/>
    </location>
</feature>
<dbReference type="OrthoDB" id="68076at2"/>
<evidence type="ECO:0000256" key="2">
    <source>
        <dbReference type="SAM" id="Phobius"/>
    </source>
</evidence>
<organism evidence="4 5">
    <name type="scientific">Pedococcus bigeumensis</name>
    <dbReference type="NCBI Taxonomy" id="433644"/>
    <lineage>
        <taxon>Bacteria</taxon>
        <taxon>Bacillati</taxon>
        <taxon>Actinomycetota</taxon>
        <taxon>Actinomycetes</taxon>
        <taxon>Micrococcales</taxon>
        <taxon>Intrasporangiaceae</taxon>
        <taxon>Pedococcus</taxon>
    </lineage>
</organism>
<feature type="transmembrane region" description="Helical" evidence="2">
    <location>
        <begin position="87"/>
        <end position="107"/>
    </location>
</feature>
<dbReference type="Pfam" id="PF00892">
    <property type="entry name" value="EamA"/>
    <property type="match status" value="2"/>
</dbReference>
<dbReference type="Proteomes" id="UP000317722">
    <property type="component" value="Unassembled WGS sequence"/>
</dbReference>
<feature type="domain" description="EamA" evidence="3">
    <location>
        <begin position="4"/>
        <end position="131"/>
    </location>
</feature>
<dbReference type="SUPFAM" id="SSF103481">
    <property type="entry name" value="Multidrug resistance efflux transporter EmrE"/>
    <property type="match status" value="2"/>
</dbReference>
<keyword evidence="2" id="KW-0812">Transmembrane</keyword>
<protein>
    <submittedName>
        <fullName evidence="4">DMT family transporter</fullName>
    </submittedName>
</protein>
<dbReference type="AlphaFoldDB" id="A0A502CZF2"/>
<dbReference type="EMBL" id="RCZM01000002">
    <property type="protein sequence ID" value="TPG18213.1"/>
    <property type="molecule type" value="Genomic_DNA"/>
</dbReference>
<sequence>MLSLLALASSACWGASDFFAGLFSRRRPAIAVVGWTQSLAFLVLCVVVAVRWDHVTWTGWPLWSVGAAVAGVAGLLCFYTALATGTIGVVAPIAALGVAVPVLLGVATGDEPSSWTWVGIVVAVVGVTLASGPELSGGVSPRPVVLAGVAAVGFGFALFCIDRGARSSILMTLWGMRGVSFVVFVTLALVLRSRGGVVAREVPVLALIGCGDMVANLLFGIASSRGQVSVASVLASLYPVVTIVLARLLLKERLRRIQQVGAVLSLTGAAIIAL</sequence>
<dbReference type="PANTHER" id="PTHR22911:SF137">
    <property type="entry name" value="SOLUTE CARRIER FAMILY 35 MEMBER G2-RELATED"/>
    <property type="match status" value="1"/>
</dbReference>
<feature type="transmembrane region" description="Helical" evidence="2">
    <location>
        <begin position="173"/>
        <end position="191"/>
    </location>
</feature>
<dbReference type="InterPro" id="IPR000620">
    <property type="entry name" value="EamA_dom"/>
</dbReference>
<reference evidence="4 5" key="1">
    <citation type="journal article" date="2019" name="Environ. Microbiol.">
        <title>Species interactions and distinct microbial communities in high Arctic permafrost affected cryosols are associated with the CH4 and CO2 gas fluxes.</title>
        <authorList>
            <person name="Altshuler I."/>
            <person name="Hamel J."/>
            <person name="Turney S."/>
            <person name="Magnuson E."/>
            <person name="Levesque R."/>
            <person name="Greer C."/>
            <person name="Whyte L.G."/>
        </authorList>
    </citation>
    <scope>NUCLEOTIDE SEQUENCE [LARGE SCALE GENOMIC DNA]</scope>
    <source>
        <strain evidence="4 5">S9.3A</strain>
    </source>
</reference>
<comment type="similarity">
    <text evidence="1">Belongs to the EamA transporter family.</text>
</comment>
<name>A0A502CZF2_9MICO</name>
<keyword evidence="5" id="KW-1185">Reference proteome</keyword>
<evidence type="ECO:0000313" key="4">
    <source>
        <dbReference type="EMBL" id="TPG18213.1"/>
    </source>
</evidence>
<dbReference type="PANTHER" id="PTHR22911">
    <property type="entry name" value="ACYL-MALONYL CONDENSING ENZYME-RELATED"/>
    <property type="match status" value="1"/>
</dbReference>
<feature type="transmembrane region" description="Helical" evidence="2">
    <location>
        <begin position="203"/>
        <end position="221"/>
    </location>
</feature>
<keyword evidence="2" id="KW-0472">Membrane</keyword>
<dbReference type="GO" id="GO:0016020">
    <property type="term" value="C:membrane"/>
    <property type="evidence" value="ECO:0007669"/>
    <property type="project" value="InterPro"/>
</dbReference>
<evidence type="ECO:0000259" key="3">
    <source>
        <dbReference type="Pfam" id="PF00892"/>
    </source>
</evidence>
<accession>A0A502CZF2</accession>
<keyword evidence="2" id="KW-1133">Transmembrane helix</keyword>
<evidence type="ECO:0000256" key="1">
    <source>
        <dbReference type="ARBA" id="ARBA00007362"/>
    </source>
</evidence>
<evidence type="ECO:0000313" key="5">
    <source>
        <dbReference type="Proteomes" id="UP000317722"/>
    </source>
</evidence>
<comment type="caution">
    <text evidence="4">The sequence shown here is derived from an EMBL/GenBank/DDBJ whole genome shotgun (WGS) entry which is preliminary data.</text>
</comment>
<dbReference type="RefSeq" id="WP_140738379.1">
    <property type="nucleotide sequence ID" value="NZ_RCZM01000002.1"/>
</dbReference>